<dbReference type="Gene3D" id="3.40.50.1820">
    <property type="entry name" value="alpha/beta hydrolase"/>
    <property type="match status" value="1"/>
</dbReference>
<keyword evidence="2 5" id="KW-0378">Hydrolase</keyword>
<keyword evidence="3" id="KW-0442">Lipid degradation</keyword>
<dbReference type="PANTHER" id="PTHR10272:SF0">
    <property type="entry name" value="PLATELET-ACTIVATING FACTOR ACETYLHYDROLASE"/>
    <property type="match status" value="1"/>
</dbReference>
<dbReference type="InterPro" id="IPR029058">
    <property type="entry name" value="AB_hydrolase_fold"/>
</dbReference>
<accession>A0A1Y5I7J8</accession>
<evidence type="ECO:0000256" key="1">
    <source>
        <dbReference type="ARBA" id="ARBA00013201"/>
    </source>
</evidence>
<dbReference type="Proteomes" id="UP000195557">
    <property type="component" value="Unassembled WGS sequence"/>
</dbReference>
<name>A0A1Y5I7J8_OSTTA</name>
<sequence length="499" mass="56074">MFFRALGRVFRAVRGPFHRPLEPLLWLASVVSARRVWSGTETLERAAARARMDARLAKMHPARRALPLIAVLAQWKADGARWQVVPAYIGTGLCMTVSAAGSRLPLWVRRCAAFGGGATTAVSVASGILIPVFRMPKPTGPYKVGKRTLEWTDKSRKSWLLKSKGRGSFPEHRKLMANVWYPACEDGLKGLKHVKQANWLEPKLARSLAISFFAPGWCVNYFRLVRMEAYEDAPVASGKFPVIMFSHSFSGMKEQNSALWGSFMSADEMRDPSGVAFKAVIEQTMHFDFTDLAMVAPFTSRLLGVVAVGGYEIHELSTAACLRFLHAYNHPHNDTHILSAEELDAQARAIYPGPWKGCAFDERVKGDAHDPKRQSTPLKTVRDEMMRMPSTGWEKKGGICRWVPTNEFTLDPERPWTDEQNREVRWLCAETEDKGVQLSDRDLHCMFPTRTPMSTRGAIKAYRECDDVFPEPEKLAWLSQALLDGDASESMPNYDALRP</sequence>
<dbReference type="PANTHER" id="PTHR10272">
    <property type="entry name" value="PLATELET-ACTIVATING FACTOR ACETYLHYDROLASE"/>
    <property type="match status" value="1"/>
</dbReference>
<evidence type="ECO:0000256" key="3">
    <source>
        <dbReference type="ARBA" id="ARBA00022963"/>
    </source>
</evidence>
<proteinExistence type="predicted"/>
<evidence type="ECO:0000256" key="2">
    <source>
        <dbReference type="ARBA" id="ARBA00022801"/>
    </source>
</evidence>
<dbReference type="GO" id="GO:0003847">
    <property type="term" value="F:1-alkyl-2-acetylglycerophosphocholine esterase activity"/>
    <property type="evidence" value="ECO:0007669"/>
    <property type="project" value="UniProtKB-EC"/>
</dbReference>
<gene>
    <name evidence="5" type="ORF">BE221DRAFT_76693</name>
</gene>
<keyword evidence="4" id="KW-0443">Lipid metabolism</keyword>
<dbReference type="eggNOG" id="KOG3847">
    <property type="taxonomic scope" value="Eukaryota"/>
</dbReference>
<dbReference type="EC" id="3.1.1.47" evidence="1"/>
<dbReference type="GO" id="GO:0016042">
    <property type="term" value="P:lipid catabolic process"/>
    <property type="evidence" value="ECO:0007669"/>
    <property type="project" value="UniProtKB-KW"/>
</dbReference>
<organism evidence="5">
    <name type="scientific">Ostreococcus tauri</name>
    <name type="common">Marine green alga</name>
    <dbReference type="NCBI Taxonomy" id="70448"/>
    <lineage>
        <taxon>Eukaryota</taxon>
        <taxon>Viridiplantae</taxon>
        <taxon>Chlorophyta</taxon>
        <taxon>Mamiellophyceae</taxon>
        <taxon>Mamiellales</taxon>
        <taxon>Bathycoccaceae</taxon>
        <taxon>Ostreococcus</taxon>
    </lineage>
</organism>
<evidence type="ECO:0000256" key="4">
    <source>
        <dbReference type="ARBA" id="ARBA00023098"/>
    </source>
</evidence>
<protein>
    <recommendedName>
        <fullName evidence="1">1-alkyl-2-acetylglycerophosphocholine esterase</fullName>
        <ecNumber evidence="1">3.1.1.47</ecNumber>
    </recommendedName>
</protein>
<evidence type="ECO:0000313" key="5">
    <source>
        <dbReference type="EMBL" id="OUS45411.1"/>
    </source>
</evidence>
<reference evidence="5" key="1">
    <citation type="submission" date="2017-04" db="EMBL/GenBank/DDBJ databases">
        <title>Population genomics of picophytoplankton unveils novel chromosome hypervariability.</title>
        <authorList>
            <consortium name="DOE Joint Genome Institute"/>
            <person name="Blanc-Mathieu R."/>
            <person name="Krasovec M."/>
            <person name="Hebrard M."/>
            <person name="Yau S."/>
            <person name="Desgranges E."/>
            <person name="Martin J."/>
            <person name="Schackwitz W."/>
            <person name="Kuo A."/>
            <person name="Salin G."/>
            <person name="Donnadieu C."/>
            <person name="Desdevises Y."/>
            <person name="Sanchez-Ferandin S."/>
            <person name="Moreau H."/>
            <person name="Rivals E."/>
            <person name="Grigoriev I.V."/>
            <person name="Grimsley N."/>
            <person name="Eyre-Walker A."/>
            <person name="Piganeau G."/>
        </authorList>
    </citation>
    <scope>NUCLEOTIDE SEQUENCE [LARGE SCALE GENOMIC DNA]</scope>
    <source>
        <strain evidence="5">RCC 1115</strain>
    </source>
</reference>
<dbReference type="AlphaFoldDB" id="A0A1Y5I7J8"/>
<dbReference type="EMBL" id="KZ155790">
    <property type="protein sequence ID" value="OUS45411.1"/>
    <property type="molecule type" value="Genomic_DNA"/>
</dbReference>